<evidence type="ECO:0000313" key="2">
    <source>
        <dbReference type="EMBL" id="ABM29955.1"/>
    </source>
</evidence>
<feature type="region of interest" description="Disordered" evidence="1">
    <location>
        <begin position="55"/>
        <end position="80"/>
    </location>
</feature>
<name>A0A0H3ABD0_NITV4</name>
<dbReference type="KEGG" id="dvl:Dvul_2944"/>
<dbReference type="HOGENOM" id="CLU_2584100_0_0_7"/>
<sequence length="80" mass="8862">MPPDERRAFSLPCRSGCGPRQYAVMSMPDAGHNPPSTKPVACIRELGTSRMTSYCAGTLSRPDADRTRNHPDSLRKTDER</sequence>
<gene>
    <name evidence="2" type="ordered locus">Dvul_2944</name>
</gene>
<dbReference type="Proteomes" id="UP000009173">
    <property type="component" value="Chromosome"/>
</dbReference>
<accession>A0A0H3ABD0</accession>
<feature type="compositionally biased region" description="Basic and acidic residues" evidence="1">
    <location>
        <begin position="62"/>
        <end position="80"/>
    </location>
</feature>
<evidence type="ECO:0000313" key="3">
    <source>
        <dbReference type="Proteomes" id="UP000009173"/>
    </source>
</evidence>
<dbReference type="EMBL" id="CP000527">
    <property type="protein sequence ID" value="ABM29955.1"/>
    <property type="molecule type" value="Genomic_DNA"/>
</dbReference>
<reference evidence="3" key="1">
    <citation type="journal article" date="2009" name="Environ. Microbiol.">
        <title>Contribution of mobile genetic elements to Desulfovibrio vulgaris genome plasticity.</title>
        <authorList>
            <person name="Walker C.B."/>
            <person name="Stolyar S."/>
            <person name="Chivian D."/>
            <person name="Pinel N."/>
            <person name="Gabster J.A."/>
            <person name="Dehal P.S."/>
            <person name="He Z."/>
            <person name="Yang Z.K."/>
            <person name="Yen H.C."/>
            <person name="Zhou J."/>
            <person name="Wall J.D."/>
            <person name="Hazen T.C."/>
            <person name="Arkin A.P."/>
            <person name="Stahl D.A."/>
        </authorList>
    </citation>
    <scope>NUCLEOTIDE SEQUENCE [LARGE SCALE GENOMIC DNA]</scope>
    <source>
        <strain evidence="3">DP4</strain>
    </source>
</reference>
<evidence type="ECO:0000256" key="1">
    <source>
        <dbReference type="SAM" id="MobiDB-lite"/>
    </source>
</evidence>
<protein>
    <submittedName>
        <fullName evidence="2">Uncharacterized protein</fullName>
    </submittedName>
</protein>
<organism evidence="2 3">
    <name type="scientific">Nitratidesulfovibrio vulgaris (strain DP4)</name>
    <name type="common">Desulfovibrio vulgaris</name>
    <dbReference type="NCBI Taxonomy" id="391774"/>
    <lineage>
        <taxon>Bacteria</taxon>
        <taxon>Pseudomonadati</taxon>
        <taxon>Thermodesulfobacteriota</taxon>
        <taxon>Desulfovibrionia</taxon>
        <taxon>Desulfovibrionales</taxon>
        <taxon>Desulfovibrionaceae</taxon>
        <taxon>Nitratidesulfovibrio</taxon>
    </lineage>
</organism>
<dbReference type="AlphaFoldDB" id="A0A0H3ABD0"/>
<proteinExistence type="predicted"/>